<feature type="domain" description="DUF6785" evidence="2">
    <location>
        <begin position="12"/>
        <end position="488"/>
    </location>
</feature>
<feature type="transmembrane region" description="Helical" evidence="1">
    <location>
        <begin position="216"/>
        <end position="234"/>
    </location>
</feature>
<evidence type="ECO:0000259" key="2">
    <source>
        <dbReference type="Pfam" id="PF20581"/>
    </source>
</evidence>
<feature type="transmembrane region" description="Helical" evidence="1">
    <location>
        <begin position="12"/>
        <end position="34"/>
    </location>
</feature>
<protein>
    <recommendedName>
        <fullName evidence="2">DUF6785 domain-containing protein</fullName>
    </recommendedName>
</protein>
<dbReference type="AlphaFoldDB" id="A0A2M7E9Z0"/>
<keyword evidence="1" id="KW-0812">Transmembrane</keyword>
<reference evidence="4" key="1">
    <citation type="submission" date="2017-09" db="EMBL/GenBank/DDBJ databases">
        <title>Depth-based differentiation of microbial function through sediment-hosted aquifers and enrichment of novel symbionts in the deep terrestrial subsurface.</title>
        <authorList>
            <person name="Probst A.J."/>
            <person name="Ladd B."/>
            <person name="Jarett J.K."/>
            <person name="Geller-Mcgrath D.E."/>
            <person name="Sieber C.M.K."/>
            <person name="Emerson J.B."/>
            <person name="Anantharaman K."/>
            <person name="Thomas B.C."/>
            <person name="Malmstrom R."/>
            <person name="Stieglmeier M."/>
            <person name="Klingl A."/>
            <person name="Woyke T."/>
            <person name="Ryan C.M."/>
            <person name="Banfield J.F."/>
        </authorList>
    </citation>
    <scope>NUCLEOTIDE SEQUENCE [LARGE SCALE GENOMIC DNA]</scope>
</reference>
<evidence type="ECO:0000256" key="1">
    <source>
        <dbReference type="SAM" id="Phobius"/>
    </source>
</evidence>
<feature type="non-terminal residue" evidence="3">
    <location>
        <position position="488"/>
    </location>
</feature>
<proteinExistence type="predicted"/>
<sequence>MDSIKEKNSGFTLRAFITGAIFCFFVAIACQYSVNIVHGSYLAIDHMPAGGIFIFFIFTLLINTILRKFGIGFSSSEQLLIYTMLIVSSSVVTMGLGSQILPMLAAPFYYATPENRWAEILQPYIKPWLVPHGAENIRTFFEGLPKGTSIPWGTWLKPLAAWLPFILALYLVMICIMVILRKQWVEKERLIFPLVRLPLEIVKEEKGKSSAFAPFYKNKLMWFGFGIPFLIGSLNALHHYFHFIPMINLVQSIPIFRQTTSIVFRLSFPVLGLAYLVNLDVAFSLWFFNLLSTALKGMFNITGVSSPENVGIYGCGGDPIFAHLGTGAFLVLVLFGLWMARAHLRDVFRKAFKGDKKIDDSEEMLSYRAAVIGLILGSIFMLGWLIASGISFWYSLFFLLGALLFFLGLTRVVAEGGIPTLVAPSISSAAVVSAAGSSNVGTSGLVGLGFTYVYSSDVRTFPMCPAAHGLKMSEEIGKKKRLLFWGMF</sequence>
<dbReference type="InterPro" id="IPR046712">
    <property type="entry name" value="DUF6785"/>
</dbReference>
<feature type="transmembrane region" description="Helical" evidence="1">
    <location>
        <begin position="268"/>
        <end position="288"/>
    </location>
</feature>
<feature type="transmembrane region" description="Helical" evidence="1">
    <location>
        <begin position="392"/>
        <end position="414"/>
    </location>
</feature>
<comment type="caution">
    <text evidence="3">The sequence shown here is derived from an EMBL/GenBank/DDBJ whole genome shotgun (WGS) entry which is preliminary data.</text>
</comment>
<feature type="transmembrane region" description="Helical" evidence="1">
    <location>
        <begin position="365"/>
        <end position="386"/>
    </location>
</feature>
<keyword evidence="1" id="KW-1133">Transmembrane helix</keyword>
<gene>
    <name evidence="3" type="ORF">COS11_01705</name>
</gene>
<feature type="transmembrane region" description="Helical" evidence="1">
    <location>
        <begin position="320"/>
        <end position="344"/>
    </location>
</feature>
<name>A0A2M7E9Z0_9BACT</name>
<evidence type="ECO:0000313" key="4">
    <source>
        <dbReference type="Proteomes" id="UP000228886"/>
    </source>
</evidence>
<accession>A0A2M7E9Z0</accession>
<keyword evidence="1" id="KW-0472">Membrane</keyword>
<feature type="transmembrane region" description="Helical" evidence="1">
    <location>
        <begin position="159"/>
        <end position="180"/>
    </location>
</feature>
<evidence type="ECO:0000313" key="3">
    <source>
        <dbReference type="EMBL" id="PIV64529.1"/>
    </source>
</evidence>
<feature type="transmembrane region" description="Helical" evidence="1">
    <location>
        <begin position="79"/>
        <end position="101"/>
    </location>
</feature>
<dbReference type="EMBL" id="PETL01000086">
    <property type="protein sequence ID" value="PIV64529.1"/>
    <property type="molecule type" value="Genomic_DNA"/>
</dbReference>
<feature type="transmembrane region" description="Helical" evidence="1">
    <location>
        <begin position="46"/>
        <end position="67"/>
    </location>
</feature>
<organism evidence="3 4">
    <name type="scientific">bacterium (Candidatus Ratteibacteria) CG01_land_8_20_14_3_00_40_19</name>
    <dbReference type="NCBI Taxonomy" id="2014290"/>
    <lineage>
        <taxon>Bacteria</taxon>
        <taxon>Candidatus Ratteibacteria</taxon>
    </lineage>
</organism>
<dbReference type="Proteomes" id="UP000228886">
    <property type="component" value="Unassembled WGS sequence"/>
</dbReference>
<dbReference type="PROSITE" id="PS51257">
    <property type="entry name" value="PROKAR_LIPOPROTEIN"/>
    <property type="match status" value="1"/>
</dbReference>
<dbReference type="Pfam" id="PF20581">
    <property type="entry name" value="DUF6785"/>
    <property type="match status" value="1"/>
</dbReference>